<comment type="caution">
    <text evidence="1">The sequence shown here is derived from an EMBL/GenBank/DDBJ whole genome shotgun (WGS) entry which is preliminary data.</text>
</comment>
<reference evidence="1 2" key="1">
    <citation type="submission" date="2014-07" db="EMBL/GenBank/DDBJ databases">
        <title>Genome of Chryseobacterium formosense LMG 24722.</title>
        <authorList>
            <person name="Pipes S.E."/>
            <person name="Stropko S.J."/>
            <person name="Newman J.D."/>
        </authorList>
    </citation>
    <scope>NUCLEOTIDE SEQUENCE [LARGE SCALE GENOMIC DNA]</scope>
    <source>
        <strain evidence="1 2">LMG 24722</strain>
    </source>
</reference>
<gene>
    <name evidence="1" type="ORF">IX39_20545</name>
</gene>
<organism evidence="1 2">
    <name type="scientific">Chryseobacterium formosense</name>
    <dbReference type="NCBI Taxonomy" id="236814"/>
    <lineage>
        <taxon>Bacteria</taxon>
        <taxon>Pseudomonadati</taxon>
        <taxon>Bacteroidota</taxon>
        <taxon>Flavobacteriia</taxon>
        <taxon>Flavobacteriales</taxon>
        <taxon>Weeksellaceae</taxon>
        <taxon>Chryseobacterium group</taxon>
        <taxon>Chryseobacterium</taxon>
    </lineage>
</organism>
<proteinExistence type="predicted"/>
<dbReference type="EMBL" id="JPRP01000007">
    <property type="protein sequence ID" value="KFE97267.1"/>
    <property type="molecule type" value="Genomic_DNA"/>
</dbReference>
<dbReference type="AlphaFoldDB" id="A0A085YYK4"/>
<accession>A0A085YYK4</accession>
<evidence type="ECO:0000313" key="1">
    <source>
        <dbReference type="EMBL" id="KFE97267.1"/>
    </source>
</evidence>
<dbReference type="STRING" id="236814.IX39_20545"/>
<dbReference type="Proteomes" id="UP000028713">
    <property type="component" value="Unassembled WGS sequence"/>
</dbReference>
<dbReference type="RefSeq" id="WP_034679857.1">
    <property type="nucleotide sequence ID" value="NZ_FPAP01000002.1"/>
</dbReference>
<evidence type="ECO:0000313" key="2">
    <source>
        <dbReference type="Proteomes" id="UP000028713"/>
    </source>
</evidence>
<name>A0A085YYK4_9FLAO</name>
<protein>
    <submittedName>
        <fullName evidence="1">Uncharacterized protein</fullName>
    </submittedName>
</protein>
<sequence>MPRLQKIKFYLYKKILIKKDNLNNLIAKNATEALSDTKNICASAINCGSADIFLTNLNIQFGKNLPLKINHEMPTPSIAFIEGIIAFSSDAILQFKITDNIALIHNIKTLVKMKQRVIPLVAILTLTSIVKSQIAIGKPTITNHSVSLEFADTKNRAAIVEKEIIIYNTNGLSGNLNLMKNKTVSNA</sequence>
<keyword evidence="2" id="KW-1185">Reference proteome</keyword>